<keyword evidence="4" id="KW-1185">Reference proteome</keyword>
<protein>
    <recommendedName>
        <fullName evidence="2">DRBM domain-containing protein</fullName>
    </recommendedName>
</protein>
<dbReference type="SUPFAM" id="SSF54768">
    <property type="entry name" value="dsRNA-binding domain-like"/>
    <property type="match status" value="1"/>
</dbReference>
<dbReference type="PROSITE" id="PS50137">
    <property type="entry name" value="DS_RBD"/>
    <property type="match status" value="1"/>
</dbReference>
<evidence type="ECO:0000259" key="2">
    <source>
        <dbReference type="PROSITE" id="PS50137"/>
    </source>
</evidence>
<dbReference type="InterPro" id="IPR014720">
    <property type="entry name" value="dsRBD_dom"/>
</dbReference>
<evidence type="ECO:0000256" key="1">
    <source>
        <dbReference type="PROSITE-ProRule" id="PRU00266"/>
    </source>
</evidence>
<dbReference type="Proteomes" id="UP000717585">
    <property type="component" value="Unassembled WGS sequence"/>
</dbReference>
<evidence type="ECO:0000313" key="3">
    <source>
        <dbReference type="EMBL" id="KAG9390339.1"/>
    </source>
</evidence>
<dbReference type="CDD" id="cd10845">
    <property type="entry name" value="DSRM_RNAse_III_family"/>
    <property type="match status" value="1"/>
</dbReference>
<evidence type="ECO:0000313" key="4">
    <source>
        <dbReference type="Proteomes" id="UP000717585"/>
    </source>
</evidence>
<accession>A0A8J6DXK8</accession>
<name>A0A8J6DXK8_9EUKA</name>
<keyword evidence="1" id="KW-0694">RNA-binding</keyword>
<dbReference type="SMART" id="SM00358">
    <property type="entry name" value="DSRM"/>
    <property type="match status" value="1"/>
</dbReference>
<reference evidence="3" key="1">
    <citation type="submission" date="2021-05" db="EMBL/GenBank/DDBJ databases">
        <title>A free-living protist that lacks canonical eukaryotic 1 DNA replication and segregation systems.</title>
        <authorList>
            <person name="Salas-Leiva D.E."/>
            <person name="Tromer E.C."/>
            <person name="Curtis B.A."/>
            <person name="Jerlstrom-Hultqvist J."/>
            <person name="Kolisko M."/>
            <person name="Yi Z."/>
            <person name="Salas-Leiva J.S."/>
            <person name="Gallot-Lavallee L."/>
            <person name="Kops G.J.P.L."/>
            <person name="Archibald J.M."/>
            <person name="Simpson A.G.B."/>
            <person name="Roger A.J."/>
        </authorList>
    </citation>
    <scope>NUCLEOTIDE SEQUENCE</scope>
    <source>
        <strain evidence="3">BICM</strain>
    </source>
</reference>
<dbReference type="Pfam" id="PF00035">
    <property type="entry name" value="dsrm"/>
    <property type="match status" value="1"/>
</dbReference>
<sequence>MQHTSEHALLSTELNKLFYYSWQAPEIAAIIKDRSKIKVGKSIFDTAIDMCMAAEDKLHDQKWHLESVRNGLPQVLKEKHFPHCAALGEGFFAFIYAHASETNSLTPVIYFAEQCIAGKSHIPTPTTPQPMEPFEREMAQMSVGGDDSFFNDPPSDDIDLPIPKPSAYPDHLPDDGATEASFSDITGLSSISQRPPMGVHLASTPKKIGESVEISANPELYIQNMNYKGVLNEYSQQNATSPPEYRTDRVFRPGHPDHLPLFKSVVAMQCNGQDITAVGYGKTKKEAESRAAFVVCNRFFSD</sequence>
<dbReference type="EMBL" id="JAHDYR010000064">
    <property type="protein sequence ID" value="KAG9390339.1"/>
    <property type="molecule type" value="Genomic_DNA"/>
</dbReference>
<comment type="caution">
    <text evidence="3">The sequence shown here is derived from an EMBL/GenBank/DDBJ whole genome shotgun (WGS) entry which is preliminary data.</text>
</comment>
<feature type="domain" description="DRBM" evidence="2">
    <location>
        <begin position="226"/>
        <end position="301"/>
    </location>
</feature>
<dbReference type="AlphaFoldDB" id="A0A8J6DXK8"/>
<dbReference type="OrthoDB" id="5274873at2759"/>
<organism evidence="3 4">
    <name type="scientific">Carpediemonas membranifera</name>
    <dbReference type="NCBI Taxonomy" id="201153"/>
    <lineage>
        <taxon>Eukaryota</taxon>
        <taxon>Metamonada</taxon>
        <taxon>Carpediemonas-like organisms</taxon>
        <taxon>Carpediemonas</taxon>
    </lineage>
</organism>
<gene>
    <name evidence="3" type="ORF">J8273_7682</name>
</gene>
<proteinExistence type="predicted"/>
<dbReference type="GO" id="GO:0003723">
    <property type="term" value="F:RNA binding"/>
    <property type="evidence" value="ECO:0007669"/>
    <property type="project" value="UniProtKB-UniRule"/>
</dbReference>
<dbReference type="Gene3D" id="3.30.160.20">
    <property type="match status" value="1"/>
</dbReference>